<dbReference type="EMBL" id="JAGMVJ010000004">
    <property type="protein sequence ID" value="KAH7091082.1"/>
    <property type="molecule type" value="Genomic_DNA"/>
</dbReference>
<dbReference type="PANTHER" id="PTHR35394">
    <property type="entry name" value="DUF3176 DOMAIN-CONTAINING PROTEIN"/>
    <property type="match status" value="1"/>
</dbReference>
<reference evidence="3" key="1">
    <citation type="journal article" date="2021" name="Nat. Commun.">
        <title>Genetic determinants of endophytism in the Arabidopsis root mycobiome.</title>
        <authorList>
            <person name="Mesny F."/>
            <person name="Miyauchi S."/>
            <person name="Thiergart T."/>
            <person name="Pickel B."/>
            <person name="Atanasova L."/>
            <person name="Karlsson M."/>
            <person name="Huettel B."/>
            <person name="Barry K.W."/>
            <person name="Haridas S."/>
            <person name="Chen C."/>
            <person name="Bauer D."/>
            <person name="Andreopoulos W."/>
            <person name="Pangilinan J."/>
            <person name="LaButti K."/>
            <person name="Riley R."/>
            <person name="Lipzen A."/>
            <person name="Clum A."/>
            <person name="Drula E."/>
            <person name="Henrissat B."/>
            <person name="Kohler A."/>
            <person name="Grigoriev I.V."/>
            <person name="Martin F.M."/>
            <person name="Hacquard S."/>
        </authorList>
    </citation>
    <scope>NUCLEOTIDE SEQUENCE</scope>
    <source>
        <strain evidence="3">MPI-SDFR-AT-0120</strain>
    </source>
</reference>
<accession>A0A8K0RBN8</accession>
<feature type="transmembrane region" description="Helical" evidence="2">
    <location>
        <begin position="82"/>
        <end position="105"/>
    </location>
</feature>
<keyword evidence="2" id="KW-0472">Membrane</keyword>
<name>A0A8K0RBN8_9PLEO</name>
<gene>
    <name evidence="3" type="ORF">FB567DRAFT_264387</name>
</gene>
<feature type="transmembrane region" description="Helical" evidence="2">
    <location>
        <begin position="510"/>
        <end position="532"/>
    </location>
</feature>
<keyword evidence="2" id="KW-0812">Transmembrane</keyword>
<feature type="transmembrane region" description="Helical" evidence="2">
    <location>
        <begin position="53"/>
        <end position="73"/>
    </location>
</feature>
<dbReference type="InterPro" id="IPR021514">
    <property type="entry name" value="DUF3176"/>
</dbReference>
<keyword evidence="2" id="KW-1133">Transmembrane helix</keyword>
<evidence type="ECO:0000313" key="3">
    <source>
        <dbReference type="EMBL" id="KAH7091082.1"/>
    </source>
</evidence>
<dbReference type="PANTHER" id="PTHR35394:SF5">
    <property type="entry name" value="DUF3176 DOMAIN-CONTAINING PROTEIN"/>
    <property type="match status" value="1"/>
</dbReference>
<protein>
    <submittedName>
        <fullName evidence="3">Uncharacterized protein</fullName>
    </submittedName>
</protein>
<feature type="region of interest" description="Disordered" evidence="1">
    <location>
        <begin position="1"/>
        <end position="30"/>
    </location>
</feature>
<proteinExistence type="predicted"/>
<keyword evidence="4" id="KW-1185">Reference proteome</keyword>
<dbReference type="Pfam" id="PF11374">
    <property type="entry name" value="DUF3176"/>
    <property type="match status" value="1"/>
</dbReference>
<evidence type="ECO:0000313" key="4">
    <source>
        <dbReference type="Proteomes" id="UP000813461"/>
    </source>
</evidence>
<organism evidence="3 4">
    <name type="scientific">Paraphoma chrysanthemicola</name>
    <dbReference type="NCBI Taxonomy" id="798071"/>
    <lineage>
        <taxon>Eukaryota</taxon>
        <taxon>Fungi</taxon>
        <taxon>Dikarya</taxon>
        <taxon>Ascomycota</taxon>
        <taxon>Pezizomycotina</taxon>
        <taxon>Dothideomycetes</taxon>
        <taxon>Pleosporomycetidae</taxon>
        <taxon>Pleosporales</taxon>
        <taxon>Pleosporineae</taxon>
        <taxon>Phaeosphaeriaceae</taxon>
        <taxon>Paraphoma</taxon>
    </lineage>
</organism>
<dbReference type="OrthoDB" id="5242705at2759"/>
<dbReference type="AlphaFoldDB" id="A0A8K0RBN8"/>
<feature type="transmembrane region" description="Helical" evidence="2">
    <location>
        <begin position="153"/>
        <end position="171"/>
    </location>
</feature>
<evidence type="ECO:0000256" key="2">
    <source>
        <dbReference type="SAM" id="Phobius"/>
    </source>
</evidence>
<sequence length="605" mass="66841">MSDDQNPPLHSILPSSDENNAGHGADNPNQKPLLRASTTFYERAITDWWWWELLSWLFSFCSVAAILGVLLVYDGKEQPEQIVIGITLNTYIAVFAAISKAALILPVSESIGQLKWLWFGQDVPLWDFHLFDAASRGPWGSFMLLLRTRMRHLVSLGALVTVLALAFEPFFQQIVTYPERLAQAGSGMAFAATTYIPDRPFLTRGQSKSNSPMGMAVDIAFNMPNDTRGPPPSTCPTGTCTWPTYSTLGVCHECQDVSFNLEYFCYNTSATSNKMVQNLTRPQGGVLVNNPCGYIFKNWFLIGTDFSTFRNLTITSLSAIAVSTFDSRDFRPYANSTSYENATLPVANFYVAYTPGGPAAAMRNDTPILLECLLSWCAKTIEMKSTNGTISEKVVESTIITTNTSDKFGYAPVTATFGSNTTFKIDNGSTQVLRDRILSNLPLYLYQDPQYEFGPTPGLWNFHQVAPYDFNPYLSLVTNAITHNLQSRSSNTVPVEGIAWRSERFVRVQWAWITLPAVSLAGSLILICATILKSRRNHAPVWKSSSLATLLHGLSEETRALVDSKSTLSQAEAVSAKLQVRLSPRGEHARLIATDSCISTSNSVP</sequence>
<comment type="caution">
    <text evidence="3">The sequence shown here is derived from an EMBL/GenBank/DDBJ whole genome shotgun (WGS) entry which is preliminary data.</text>
</comment>
<dbReference type="Proteomes" id="UP000813461">
    <property type="component" value="Unassembled WGS sequence"/>
</dbReference>
<evidence type="ECO:0000256" key="1">
    <source>
        <dbReference type="SAM" id="MobiDB-lite"/>
    </source>
</evidence>